<name>A0A1H9C7L2_9GAMM</name>
<gene>
    <name evidence="4" type="ORF">SAMN05421693_11278</name>
</gene>
<feature type="domain" description="DUF7843" evidence="3">
    <location>
        <begin position="32"/>
        <end position="108"/>
    </location>
</feature>
<feature type="domain" description="DUF7840" evidence="2">
    <location>
        <begin position="419"/>
        <end position="610"/>
    </location>
</feature>
<proteinExistence type="predicted"/>
<evidence type="ECO:0000313" key="5">
    <source>
        <dbReference type="Proteomes" id="UP000199496"/>
    </source>
</evidence>
<dbReference type="EMBL" id="FOFO01000012">
    <property type="protein sequence ID" value="SEP96947.1"/>
    <property type="molecule type" value="Genomic_DNA"/>
</dbReference>
<dbReference type="OrthoDB" id="9759948at2"/>
<dbReference type="Proteomes" id="UP000199496">
    <property type="component" value="Unassembled WGS sequence"/>
</dbReference>
<evidence type="ECO:0000259" key="2">
    <source>
        <dbReference type="Pfam" id="PF25222"/>
    </source>
</evidence>
<evidence type="ECO:0000259" key="3">
    <source>
        <dbReference type="Pfam" id="PF25225"/>
    </source>
</evidence>
<feature type="domain" description="Lnb N-terminal periplasmic" evidence="1">
    <location>
        <begin position="123"/>
        <end position="276"/>
    </location>
</feature>
<sequence>MRRLVVTLSVLVYLYSGYSLADEAYSMVDEAALAEHPQWLSLLHFDRGSLFGRSRSAVLDDGFFLAPTGKNDPLAELTATLARLRAPVVEGEPHASCRFPARALWLSHMIDEQWSEAECPEWEAWQQEHAGAEVGLMFASGYLGNPASFFGHLMLHLAQDSADQGMTFIRLLDTSLNFGADVPASDGLLTYMAKGLLGGYEAEYSRAPFYHNTSLYSEREMRDLWHYRLALPEEERKLLLAHIFEVTGQRFEYLFLTQNCASRIARTLELVVNDDLTPGHAPWVAPETLVRAIGKAEVAGRPLLAGTRHVPSRRLQTEWRYQALSIDEQAVARAVWPKVGTLNLQAESYHDLAPERQAAVVDTLLSHAAFLMQTGDESGLAEINRQLLQARLQLPAGTDSLKIDNQVPLHEVTSPALIRLTAVHNNEIGNVFSLTLRFLQYDLMDSNSTRMPNAALEIGRTELDFDHGGVRLRQLELFHVTNLHARNVHLPALSNVVWHTSAGIERSRFDCADCLDSYAVLLAGKSYQFSHYLPFFMGGLQLRSENHKDGYLAPLVQLGMLGNWTSNQRSLLQLVHTDSLKGDAGRRTRWLLQHRVALGDNLDLRIGLEGDDHACEMRFGFSRYF</sequence>
<dbReference type="InterPro" id="IPR057165">
    <property type="entry name" value="DUF7843"/>
</dbReference>
<dbReference type="AlphaFoldDB" id="A0A1H9C7L2"/>
<dbReference type="InterPro" id="IPR057162">
    <property type="entry name" value="DUF7840"/>
</dbReference>
<reference evidence="4 5" key="1">
    <citation type="submission" date="2016-10" db="EMBL/GenBank/DDBJ databases">
        <authorList>
            <person name="de Groot N.N."/>
        </authorList>
    </citation>
    <scope>NUCLEOTIDE SEQUENCE [LARGE SCALE GENOMIC DNA]</scope>
    <source>
        <strain evidence="4 5">B7-7</strain>
    </source>
</reference>
<evidence type="ECO:0000259" key="1">
    <source>
        <dbReference type="Pfam" id="PF13387"/>
    </source>
</evidence>
<dbReference type="RefSeq" id="WP_090206159.1">
    <property type="nucleotide sequence ID" value="NZ_FOFO01000012.1"/>
</dbReference>
<dbReference type="InterPro" id="IPR025178">
    <property type="entry name" value="Lnb_N"/>
</dbReference>
<accession>A0A1H9C7L2</accession>
<protein>
    <submittedName>
        <fullName evidence="4">Uncharacterized protein</fullName>
    </submittedName>
</protein>
<organism evidence="4 5">
    <name type="scientific">Ectothiorhodospira magna</name>
    <dbReference type="NCBI Taxonomy" id="867345"/>
    <lineage>
        <taxon>Bacteria</taxon>
        <taxon>Pseudomonadati</taxon>
        <taxon>Pseudomonadota</taxon>
        <taxon>Gammaproteobacteria</taxon>
        <taxon>Chromatiales</taxon>
        <taxon>Ectothiorhodospiraceae</taxon>
        <taxon>Ectothiorhodospira</taxon>
    </lineage>
</organism>
<evidence type="ECO:0000313" key="4">
    <source>
        <dbReference type="EMBL" id="SEP96947.1"/>
    </source>
</evidence>
<dbReference type="Pfam" id="PF25225">
    <property type="entry name" value="DUF7843"/>
    <property type="match status" value="1"/>
</dbReference>
<dbReference type="Pfam" id="PF13387">
    <property type="entry name" value="Lnb_N"/>
    <property type="match status" value="1"/>
</dbReference>
<keyword evidence="5" id="KW-1185">Reference proteome</keyword>
<dbReference type="Pfam" id="PF25222">
    <property type="entry name" value="DUF7840"/>
    <property type="match status" value="1"/>
</dbReference>